<reference evidence="3" key="1">
    <citation type="submission" date="2017-06" db="EMBL/GenBank/DDBJ databases">
        <title>Complete Genome Sequence of Mycobacterium shigaense.</title>
        <authorList>
            <person name="Fukano H."/>
            <person name="Yoshida M."/>
            <person name="Kazumi Y."/>
            <person name="Ogura Y."/>
            <person name="Mitarai S."/>
            <person name="Hayashi T."/>
            <person name="Hoshino Y."/>
        </authorList>
    </citation>
    <scope>NUCLEOTIDE SEQUENCE [LARGE SCALE GENOMIC DNA]</scope>
    <source>
        <strain evidence="3">UN-152</strain>
    </source>
</reference>
<accession>A0A1Z4EFG8</accession>
<keyword evidence="3" id="KW-1185">Reference proteome</keyword>
<dbReference type="RefSeq" id="WP_096438446.1">
    <property type="nucleotide sequence ID" value="NZ_AP018164.1"/>
</dbReference>
<evidence type="ECO:0000313" key="2">
    <source>
        <dbReference type="EMBL" id="BAX91688.1"/>
    </source>
</evidence>
<keyword evidence="2" id="KW-0808">Transferase</keyword>
<dbReference type="CDD" id="cd03784">
    <property type="entry name" value="GT1_Gtf-like"/>
    <property type="match status" value="1"/>
</dbReference>
<dbReference type="SUPFAM" id="SSF53756">
    <property type="entry name" value="UDP-Glycosyltransferase/glycogen phosphorylase"/>
    <property type="match status" value="1"/>
</dbReference>
<organism evidence="2 3">
    <name type="scientific">Mycobacterium shigaense</name>
    <dbReference type="NCBI Taxonomy" id="722731"/>
    <lineage>
        <taxon>Bacteria</taxon>
        <taxon>Bacillati</taxon>
        <taxon>Actinomycetota</taxon>
        <taxon>Actinomycetes</taxon>
        <taxon>Mycobacteriales</taxon>
        <taxon>Mycobacteriaceae</taxon>
        <taxon>Mycobacterium</taxon>
        <taxon>Mycobacterium simiae complex</taxon>
    </lineage>
</organism>
<gene>
    <name evidence="2" type="ORF">MSG_01532</name>
</gene>
<name>A0A1Z4EFG8_9MYCO</name>
<dbReference type="InterPro" id="IPR010610">
    <property type="entry name" value="EryCIII-like_C"/>
</dbReference>
<proteinExistence type="predicted"/>
<dbReference type="EMBL" id="AP018164">
    <property type="protein sequence ID" value="BAX91688.1"/>
    <property type="molecule type" value="Genomic_DNA"/>
</dbReference>
<dbReference type="InterPro" id="IPR050426">
    <property type="entry name" value="Glycosyltransferase_28"/>
</dbReference>
<evidence type="ECO:0000313" key="3">
    <source>
        <dbReference type="Proteomes" id="UP000217736"/>
    </source>
</evidence>
<evidence type="ECO:0000259" key="1">
    <source>
        <dbReference type="Pfam" id="PF06722"/>
    </source>
</evidence>
<dbReference type="Proteomes" id="UP000217736">
    <property type="component" value="Chromosome"/>
</dbReference>
<dbReference type="GO" id="GO:0017000">
    <property type="term" value="P:antibiotic biosynthetic process"/>
    <property type="evidence" value="ECO:0007669"/>
    <property type="project" value="UniProtKB-ARBA"/>
</dbReference>
<protein>
    <submittedName>
        <fullName evidence="2">Glycosyl transferase</fullName>
    </submittedName>
</protein>
<dbReference type="GO" id="GO:0016758">
    <property type="term" value="F:hexosyltransferase activity"/>
    <property type="evidence" value="ECO:0007669"/>
    <property type="project" value="UniProtKB-ARBA"/>
</dbReference>
<dbReference type="Gene3D" id="3.40.50.2000">
    <property type="entry name" value="Glycogen Phosphorylase B"/>
    <property type="match status" value="2"/>
</dbReference>
<sequence>MAAILAYGSPALGHLYPMGALLRELADRGHRIHLRTLAGEVAAMRSAGFCAEAVDPRIEAIAGRDWLERNAFGVLRATIDVLCRRAALEVDDLRRAIARVRPGLVIVDANCWGAMSVMEASPLPWLIFSPFTPYLRSRAAPPFGPGLRPLPGPFGSVRDASIRPFVSALFDRRVMPRLNAIREQIGVPAVVSVDALMRHAPLLLAVGGEPFEYPHPDWRDFVHFLGACEFEPPAAAVPDWLATIDRPVVLVSTSSLAQADAGLGRIALRALESEPVHVVATFPAGVPAGLPPVPNATVCRFVDHGAVLDRAICAITHGGMGTTVKALARGVPVCAVPFARDQAEVARRVEVARCGTRLPARRLTPARLRAAVREATAMAAGARRVAAGFAATGGVARGADLIERRLLQPVLPGGVLPPGRRAVTPDAG</sequence>
<dbReference type="KEGG" id="mshg:MSG_01532"/>
<dbReference type="Pfam" id="PF06722">
    <property type="entry name" value="EryCIII-like_C"/>
    <property type="match status" value="1"/>
</dbReference>
<dbReference type="AlphaFoldDB" id="A0A1Z4EFG8"/>
<dbReference type="GO" id="GO:0008194">
    <property type="term" value="F:UDP-glycosyltransferase activity"/>
    <property type="evidence" value="ECO:0007669"/>
    <property type="project" value="InterPro"/>
</dbReference>
<dbReference type="PANTHER" id="PTHR48050:SF13">
    <property type="entry name" value="STEROL 3-BETA-GLUCOSYLTRANSFERASE UGT80A2"/>
    <property type="match status" value="1"/>
</dbReference>
<feature type="domain" description="Erythromycin biosynthesis protein CIII-like C-terminal" evidence="1">
    <location>
        <begin position="277"/>
        <end position="390"/>
    </location>
</feature>
<dbReference type="InterPro" id="IPR002213">
    <property type="entry name" value="UDP_glucos_trans"/>
</dbReference>
<dbReference type="PANTHER" id="PTHR48050">
    <property type="entry name" value="STEROL 3-BETA-GLUCOSYLTRANSFERASE"/>
    <property type="match status" value="1"/>
</dbReference>
<dbReference type="OrthoDB" id="6620093at2"/>